<reference evidence="1" key="1">
    <citation type="journal article" date="2021" name="PeerJ">
        <title>Extensive microbial diversity within the chicken gut microbiome revealed by metagenomics and culture.</title>
        <authorList>
            <person name="Gilroy R."/>
            <person name="Ravi A."/>
            <person name="Getino M."/>
            <person name="Pursley I."/>
            <person name="Horton D.L."/>
            <person name="Alikhan N.F."/>
            <person name="Baker D."/>
            <person name="Gharbi K."/>
            <person name="Hall N."/>
            <person name="Watson M."/>
            <person name="Adriaenssens E.M."/>
            <person name="Foster-Nyarko E."/>
            <person name="Jarju S."/>
            <person name="Secka A."/>
            <person name="Antonio M."/>
            <person name="Oren A."/>
            <person name="Chaudhuri R.R."/>
            <person name="La Ragione R."/>
            <person name="Hildebrand F."/>
            <person name="Pallen M.J."/>
        </authorList>
    </citation>
    <scope>NUCLEOTIDE SEQUENCE</scope>
    <source>
        <strain evidence="1">USAMLcec12-2067</strain>
    </source>
</reference>
<name>A0A9D2VLP2_9ACTN</name>
<reference evidence="1" key="2">
    <citation type="submission" date="2021-09" db="EMBL/GenBank/DDBJ databases">
        <authorList>
            <person name="Gilroy R."/>
        </authorList>
    </citation>
    <scope>NUCLEOTIDE SEQUENCE</scope>
    <source>
        <strain evidence="1">USAMLcec12-2067</strain>
    </source>
</reference>
<proteinExistence type="predicted"/>
<comment type="caution">
    <text evidence="1">The sequence shown here is derived from an EMBL/GenBank/DDBJ whole genome shotgun (WGS) entry which is preliminary data.</text>
</comment>
<feature type="non-terminal residue" evidence="1">
    <location>
        <position position="172"/>
    </location>
</feature>
<dbReference type="AlphaFoldDB" id="A0A9D2VLP2"/>
<accession>A0A9D2VLP2</accession>
<evidence type="ECO:0000313" key="2">
    <source>
        <dbReference type="Proteomes" id="UP000789325"/>
    </source>
</evidence>
<organism evidence="1 2">
    <name type="scientific">Rubneribacter badeniensis</name>
    <dbReference type="NCBI Taxonomy" id="2070688"/>
    <lineage>
        <taxon>Bacteria</taxon>
        <taxon>Bacillati</taxon>
        <taxon>Actinomycetota</taxon>
        <taxon>Coriobacteriia</taxon>
        <taxon>Eggerthellales</taxon>
        <taxon>Eggerthellaceae</taxon>
        <taxon>Rubneribacter</taxon>
    </lineage>
</organism>
<sequence length="172" mass="19656">MDSLSCFQAAGEPVTKRYRITYVGSFPPPYGGVTVKNALLYKHLSARLEIEKLDLTRVKRLEPRAVLHLLRSVLSRNGALVLGVSASWRYRLTSILYRLNRKKMRRSLLVVMGGKTPENAAYVDRMNGYRRVYVETESMKRSFEAMGAYNVAIYPNCRERPAVPVEIKRWGG</sequence>
<dbReference type="Proteomes" id="UP000789325">
    <property type="component" value="Unassembled WGS sequence"/>
</dbReference>
<gene>
    <name evidence="1" type="ORF">K8V16_07880</name>
</gene>
<evidence type="ECO:0000313" key="1">
    <source>
        <dbReference type="EMBL" id="HJH43701.1"/>
    </source>
</evidence>
<dbReference type="EMBL" id="DYZL01000170">
    <property type="protein sequence ID" value="HJH43701.1"/>
    <property type="molecule type" value="Genomic_DNA"/>
</dbReference>
<protein>
    <submittedName>
        <fullName evidence="1">Uncharacterized protein</fullName>
    </submittedName>
</protein>